<dbReference type="InterPro" id="IPR016035">
    <property type="entry name" value="Acyl_Trfase/lysoPLipase"/>
</dbReference>
<evidence type="ECO:0000256" key="8">
    <source>
        <dbReference type="ARBA" id="ARBA00022989"/>
    </source>
</evidence>
<dbReference type="Proteomes" id="UP000281549">
    <property type="component" value="Unassembled WGS sequence"/>
</dbReference>
<dbReference type="CDD" id="cd00038">
    <property type="entry name" value="CAP_ED"/>
    <property type="match status" value="2"/>
</dbReference>
<feature type="transmembrane region" description="Helical" evidence="12">
    <location>
        <begin position="68"/>
        <end position="86"/>
    </location>
</feature>
<dbReference type="SUPFAM" id="SSF52151">
    <property type="entry name" value="FabD/lysophospholipase-like"/>
    <property type="match status" value="1"/>
</dbReference>
<dbReference type="PROSITE" id="PS51635">
    <property type="entry name" value="PNPLA"/>
    <property type="match status" value="1"/>
</dbReference>
<keyword evidence="6 11" id="KW-0378">Hydrolase</keyword>
<keyword evidence="9 11" id="KW-0443">Lipid metabolism</keyword>
<evidence type="ECO:0000259" key="15">
    <source>
        <dbReference type="PROSITE" id="PS51635"/>
    </source>
</evidence>
<evidence type="ECO:0000256" key="13">
    <source>
        <dbReference type="SAM" id="MobiDB-lite"/>
    </source>
</evidence>
<dbReference type="PROSITE" id="PS50042">
    <property type="entry name" value="CNMP_BINDING_3"/>
    <property type="match status" value="3"/>
</dbReference>
<feature type="active site" description="Nucleophile" evidence="11">
    <location>
        <position position="949"/>
    </location>
</feature>
<evidence type="ECO:0000256" key="10">
    <source>
        <dbReference type="ARBA" id="ARBA00023136"/>
    </source>
</evidence>
<evidence type="ECO:0000256" key="4">
    <source>
        <dbReference type="ARBA" id="ARBA00018317"/>
    </source>
</evidence>
<evidence type="ECO:0000256" key="6">
    <source>
        <dbReference type="ARBA" id="ARBA00022801"/>
    </source>
</evidence>
<accession>A0A4P9YLH4</accession>
<proteinExistence type="inferred from homology"/>
<feature type="transmembrane region" description="Helical" evidence="12">
    <location>
        <begin position="12"/>
        <end position="28"/>
    </location>
</feature>
<keyword evidence="8 12" id="KW-1133">Transmembrane helix</keyword>
<organism evidence="16 17">
    <name type="scientific">Rozella allomycis (strain CSF55)</name>
    <dbReference type="NCBI Taxonomy" id="988480"/>
    <lineage>
        <taxon>Eukaryota</taxon>
        <taxon>Fungi</taxon>
        <taxon>Fungi incertae sedis</taxon>
        <taxon>Cryptomycota</taxon>
        <taxon>Cryptomycota incertae sedis</taxon>
        <taxon>Rozella</taxon>
    </lineage>
</organism>
<dbReference type="PROSITE" id="PS01237">
    <property type="entry name" value="UPF0028"/>
    <property type="match status" value="1"/>
</dbReference>
<keyword evidence="12" id="KW-0256">Endoplasmic reticulum</keyword>
<dbReference type="Gene3D" id="2.60.120.10">
    <property type="entry name" value="Jelly Rolls"/>
    <property type="match status" value="4"/>
</dbReference>
<sequence>MAQLMQQRNGLFILSLGVLLIATLPLLLKNIHPEVKNKFYNLVRQTGLDSLHLISYSLKISLTFSLNFWQIIIFTVLLVYGSIRLIKYLQSRYSRLKEVKRLEQNITFGLRPPSKTILREDKNKEEDFLTAFFSSIKVFGYLESEVFQELNKHIQQITIKKGENVVDSATENKAFYAVIEGCVRIYADRNQNNFEEIFNEDYYLLNEVRAGESITSLFNILHLLTEKQMPMFSIGPSSNASYVNNNTQHAISPGLIKVLMSNNSPFKSLNIVAKANTDVKLLVIPEEAFLSLSDKYPTAAAHIIQVIMARLQRVTFTALHKYLGLNQELIKLERSLKNSVVVKLDDSLRDCALNEFQLPSSKPHPVLSSSHLLALKHSVEMKPSTSIVSNSFIEIMSTASQERSLEIKTDIFKAIISALTGNHEHLSPLNLDQSPPSRRNSSTSSTSGKEGLSIFDRNIEIIYAPKGSILVKQGQRDGGLLYVLEGILEVSIDNESKSITLPKEKCLFKVKNGYLAGLLSSLTGHPSIATIKSLTDSYIFRVKREFLERYIESHHEITISLAKRLIHNLSPLVRHVDVALDWRNLSSGKVLYNQGDESDSIYIVLHGRLRATRESRNGFEVVSEYGQGDSFGEMEVLSGTKRLHTIHAIRNTELIRIPKTLFNALSLRYPETTIQVSKTLASNSRQLADNNFNVNKNIKTIGILPVNDRVPIKDFADNLKFSLDTMSNCKLIDTTAVINALGRHIFSSIGKLKLTNWLMEYEESNDIILLLADGVNSPWTQQCILQADCILLVAIAKDDPNEIGEYEELLLEAKTTARKEMIFLHSSRSMNPGTTQSWLQSRLWINHHQHIFIPGLKTRRNSLSSPVDNIGFETILKSYYEEFKTKRRNSDSMRRDEFLLDFYRLGRRLLGKSIGLVLGGGGARGLSHVGVIKAFEEYGIPIDVVGGTSIGSFVGALYARETDSVAIYGRAKFFSNRMATTWRFILDLTYPFVSWFTGHGFNRSIWKVFYDTHIEDLWLDYFCVTTDVSHSKMCIHRSGYVWRFVRASMSLSGFLPPLCDRGSMLVDGGYVNILPVDVMKNTMGADIIFAVDVASDQVQFPANHGDSVSGWGILLKKLMFAKPGIPSLTEIQSRLAFVSSNTRLQKAKETEGCFYMKPPVGRFTTLQFGAYEEIVKVGYDYAKKKLAEWEASGELEKLISIQNYNRARRNSV</sequence>
<feature type="domain" description="Cyclic nucleotide-binding" evidence="14">
    <location>
        <begin position="454"/>
        <end position="551"/>
    </location>
</feature>
<dbReference type="InterPro" id="IPR001423">
    <property type="entry name" value="LysoPLipase_patatin_CS"/>
</dbReference>
<dbReference type="AlphaFoldDB" id="A0A4P9YLH4"/>
<dbReference type="GO" id="GO:0005789">
    <property type="term" value="C:endoplasmic reticulum membrane"/>
    <property type="evidence" value="ECO:0007669"/>
    <property type="project" value="UniProtKB-SubCell"/>
</dbReference>
<evidence type="ECO:0000256" key="1">
    <source>
        <dbReference type="ARBA" id="ARBA00004370"/>
    </source>
</evidence>
<evidence type="ECO:0000256" key="12">
    <source>
        <dbReference type="RuleBase" id="RU362043"/>
    </source>
</evidence>
<evidence type="ECO:0000256" key="3">
    <source>
        <dbReference type="ARBA" id="ARBA00013274"/>
    </source>
</evidence>
<evidence type="ECO:0000256" key="2">
    <source>
        <dbReference type="ARBA" id="ARBA00006636"/>
    </source>
</evidence>
<protein>
    <recommendedName>
        <fullName evidence="4 12">Lysophospholipase NTE1</fullName>
        <ecNumber evidence="3 12">3.1.1.5</ecNumber>
    </recommendedName>
    <alternativeName>
        <fullName evidence="12">Intracellular phospholipase B</fullName>
    </alternativeName>
</protein>
<comment type="function">
    <text evidence="12">Intracellular phospholipase B that catalyzes the double deacylation of phosphatidylcholine (PC) to glycerophosphocholine (GroPCho). Plays an important role in membrane lipid homeostasis.</text>
</comment>
<dbReference type="SUPFAM" id="SSF51206">
    <property type="entry name" value="cAMP-binding domain-like"/>
    <property type="match status" value="3"/>
</dbReference>
<dbReference type="InterPro" id="IPR002641">
    <property type="entry name" value="PNPLA_dom"/>
</dbReference>
<comment type="subcellular location">
    <subcellularLocation>
        <location evidence="12">Endoplasmic reticulum membrane</location>
    </subcellularLocation>
    <subcellularLocation>
        <location evidence="1">Membrane</location>
    </subcellularLocation>
</comment>
<dbReference type="Pfam" id="PF24179">
    <property type="entry name" value="NTE_Ploop"/>
    <property type="match status" value="1"/>
</dbReference>
<feature type="active site" description="Proton acceptor" evidence="11">
    <location>
        <position position="1067"/>
    </location>
</feature>
<dbReference type="SMART" id="SM00100">
    <property type="entry name" value="cNMP"/>
    <property type="match status" value="2"/>
</dbReference>
<dbReference type="EC" id="3.1.1.5" evidence="3 12"/>
<dbReference type="PANTHER" id="PTHR14226">
    <property type="entry name" value="NEUROPATHY TARGET ESTERASE/SWISS CHEESE D.MELANOGASTER"/>
    <property type="match status" value="1"/>
</dbReference>
<evidence type="ECO:0000256" key="9">
    <source>
        <dbReference type="ARBA" id="ARBA00023098"/>
    </source>
</evidence>
<name>A0A4P9YLH4_ROZAC</name>
<keyword evidence="10 12" id="KW-0472">Membrane</keyword>
<dbReference type="GO" id="GO:0004622">
    <property type="term" value="F:phosphatidylcholine lysophospholipase activity"/>
    <property type="evidence" value="ECO:0007669"/>
    <property type="project" value="UniProtKB-EC"/>
</dbReference>
<dbReference type="Gene3D" id="3.40.1090.10">
    <property type="entry name" value="Cytosolic phospholipase A2 catalytic domain"/>
    <property type="match status" value="1"/>
</dbReference>
<evidence type="ECO:0000256" key="11">
    <source>
        <dbReference type="PROSITE-ProRule" id="PRU01161"/>
    </source>
</evidence>
<comment type="catalytic activity">
    <reaction evidence="12">
        <text>a 1-acyl-sn-glycero-3-phosphocholine + H2O = sn-glycerol 3-phosphocholine + a fatty acid + H(+)</text>
        <dbReference type="Rhea" id="RHEA:15177"/>
        <dbReference type="ChEBI" id="CHEBI:15377"/>
        <dbReference type="ChEBI" id="CHEBI:15378"/>
        <dbReference type="ChEBI" id="CHEBI:16870"/>
        <dbReference type="ChEBI" id="CHEBI:28868"/>
        <dbReference type="ChEBI" id="CHEBI:58168"/>
        <dbReference type="EC" id="3.1.1.5"/>
    </reaction>
</comment>
<comment type="similarity">
    <text evidence="2 12">Belongs to the NTE family.</text>
</comment>
<evidence type="ECO:0000313" key="17">
    <source>
        <dbReference type="Proteomes" id="UP000281549"/>
    </source>
</evidence>
<dbReference type="InterPro" id="IPR014710">
    <property type="entry name" value="RmlC-like_jellyroll"/>
</dbReference>
<dbReference type="InterPro" id="IPR050301">
    <property type="entry name" value="NTE"/>
</dbReference>
<dbReference type="InterPro" id="IPR000595">
    <property type="entry name" value="cNMP-bd_dom"/>
</dbReference>
<feature type="domain" description="Cyclic nucleotide-binding" evidence="14">
    <location>
        <begin position="579"/>
        <end position="665"/>
    </location>
</feature>
<evidence type="ECO:0000256" key="7">
    <source>
        <dbReference type="ARBA" id="ARBA00022963"/>
    </source>
</evidence>
<dbReference type="InterPro" id="IPR018490">
    <property type="entry name" value="cNMP-bd_dom_sf"/>
</dbReference>
<dbReference type="Pfam" id="PF00027">
    <property type="entry name" value="cNMP_binding"/>
    <property type="match status" value="2"/>
</dbReference>
<evidence type="ECO:0000256" key="5">
    <source>
        <dbReference type="ARBA" id="ARBA00022692"/>
    </source>
</evidence>
<feature type="short sequence motif" description="DGA/G" evidence="11">
    <location>
        <begin position="1067"/>
        <end position="1069"/>
    </location>
</feature>
<feature type="short sequence motif" description="GXSXG" evidence="11">
    <location>
        <begin position="947"/>
        <end position="951"/>
    </location>
</feature>
<gene>
    <name evidence="16" type="ORF">ROZALSC1DRAFT_28015</name>
</gene>
<keyword evidence="7 11" id="KW-0442">Lipid degradation</keyword>
<feature type="short sequence motif" description="GXGXXG" evidence="11">
    <location>
        <begin position="920"/>
        <end position="925"/>
    </location>
</feature>
<evidence type="ECO:0000313" key="16">
    <source>
        <dbReference type="EMBL" id="RKP20496.1"/>
    </source>
</evidence>
<keyword evidence="5 12" id="KW-0812">Transmembrane</keyword>
<feature type="domain" description="Cyclic nucleotide-binding" evidence="14">
    <location>
        <begin position="138"/>
        <end position="210"/>
    </location>
</feature>
<dbReference type="InterPro" id="IPR056556">
    <property type="entry name" value="NTE1_P-loop_dom"/>
</dbReference>
<feature type="region of interest" description="Disordered" evidence="13">
    <location>
        <begin position="426"/>
        <end position="450"/>
    </location>
</feature>
<feature type="domain" description="PNPLA" evidence="15">
    <location>
        <begin position="916"/>
        <end position="1080"/>
    </location>
</feature>
<feature type="compositionally biased region" description="Low complexity" evidence="13">
    <location>
        <begin position="434"/>
        <end position="447"/>
    </location>
</feature>
<dbReference type="Pfam" id="PF01734">
    <property type="entry name" value="Patatin"/>
    <property type="match status" value="1"/>
</dbReference>
<evidence type="ECO:0000259" key="14">
    <source>
        <dbReference type="PROSITE" id="PS50042"/>
    </source>
</evidence>
<reference evidence="17" key="1">
    <citation type="journal article" date="2018" name="Nat. Microbiol.">
        <title>Leveraging single-cell genomics to expand the fungal tree of life.</title>
        <authorList>
            <person name="Ahrendt S.R."/>
            <person name="Quandt C.A."/>
            <person name="Ciobanu D."/>
            <person name="Clum A."/>
            <person name="Salamov A."/>
            <person name="Andreopoulos B."/>
            <person name="Cheng J.F."/>
            <person name="Woyke T."/>
            <person name="Pelin A."/>
            <person name="Henrissat B."/>
            <person name="Reynolds N.K."/>
            <person name="Benny G.L."/>
            <person name="Smith M.E."/>
            <person name="James T.Y."/>
            <person name="Grigoriev I.V."/>
        </authorList>
    </citation>
    <scope>NUCLEOTIDE SEQUENCE [LARGE SCALE GENOMIC DNA]</scope>
    <source>
        <strain evidence="17">CSF55</strain>
    </source>
</reference>
<dbReference type="GO" id="GO:0016042">
    <property type="term" value="P:lipid catabolic process"/>
    <property type="evidence" value="ECO:0007669"/>
    <property type="project" value="UniProtKB-UniRule"/>
</dbReference>
<dbReference type="GO" id="GO:0046470">
    <property type="term" value="P:phosphatidylcholine metabolic process"/>
    <property type="evidence" value="ECO:0007669"/>
    <property type="project" value="InterPro"/>
</dbReference>
<dbReference type="EMBL" id="ML005055">
    <property type="protein sequence ID" value="RKP20496.1"/>
    <property type="molecule type" value="Genomic_DNA"/>
</dbReference>
<dbReference type="PANTHER" id="PTHR14226:SF29">
    <property type="entry name" value="NEUROPATHY TARGET ESTERASE SWS"/>
    <property type="match status" value="1"/>
</dbReference>